<dbReference type="Proteomes" id="UP000190092">
    <property type="component" value="Unassembled WGS sequence"/>
</dbReference>
<dbReference type="AlphaFoldDB" id="A0A1T4TE90"/>
<evidence type="ECO:0000256" key="1">
    <source>
        <dbReference type="ARBA" id="ARBA00022946"/>
    </source>
</evidence>
<reference evidence="5" key="1">
    <citation type="submission" date="2017-02" db="EMBL/GenBank/DDBJ databases">
        <authorList>
            <person name="Varghese N."/>
            <person name="Submissions S."/>
        </authorList>
    </citation>
    <scope>NUCLEOTIDE SEQUENCE [LARGE SCALE GENOMIC DNA]</scope>
    <source>
        <strain evidence="5">ATCC 27094</strain>
    </source>
</reference>
<evidence type="ECO:0000259" key="2">
    <source>
        <dbReference type="Pfam" id="PF01571"/>
    </source>
</evidence>
<dbReference type="PANTHER" id="PTHR22602:SF0">
    <property type="entry name" value="TRANSFERASE CAF17, MITOCHONDRIAL-RELATED"/>
    <property type="match status" value="1"/>
</dbReference>
<accession>A0A1T4TE90</accession>
<proteinExistence type="predicted"/>
<protein>
    <submittedName>
        <fullName evidence="4">Uncharacterized protein</fullName>
    </submittedName>
</protein>
<dbReference type="InterPro" id="IPR045179">
    <property type="entry name" value="YgfZ/GcvT"/>
</dbReference>
<dbReference type="GO" id="GO:0016226">
    <property type="term" value="P:iron-sulfur cluster assembly"/>
    <property type="evidence" value="ECO:0007669"/>
    <property type="project" value="TreeGrafter"/>
</dbReference>
<dbReference type="InterPro" id="IPR027266">
    <property type="entry name" value="TrmE/GcvT-like"/>
</dbReference>
<organism evidence="4 5">
    <name type="scientific">Enhydrobacter aerosaccus</name>
    <dbReference type="NCBI Taxonomy" id="225324"/>
    <lineage>
        <taxon>Bacteria</taxon>
        <taxon>Pseudomonadati</taxon>
        <taxon>Pseudomonadota</taxon>
        <taxon>Alphaproteobacteria</taxon>
        <taxon>Hyphomicrobiales</taxon>
        <taxon>Enhydrobacter</taxon>
    </lineage>
</organism>
<dbReference type="EMBL" id="FUWJ01000016">
    <property type="protein sequence ID" value="SKA38651.1"/>
    <property type="molecule type" value="Genomic_DNA"/>
</dbReference>
<dbReference type="InterPro" id="IPR017703">
    <property type="entry name" value="YgfZ/GCV_T_CS"/>
</dbReference>
<dbReference type="Pfam" id="PF01571">
    <property type="entry name" value="GCV_T"/>
    <property type="match status" value="1"/>
</dbReference>
<dbReference type="PANTHER" id="PTHR22602">
    <property type="entry name" value="TRANSFERASE CAF17, MITOCHONDRIAL-RELATED"/>
    <property type="match status" value="1"/>
</dbReference>
<dbReference type="RefSeq" id="WP_085937811.1">
    <property type="nucleotide sequence ID" value="NZ_FUWJ01000016.1"/>
</dbReference>
<dbReference type="Pfam" id="PF25455">
    <property type="entry name" value="Beta-barrel_CAF17_C"/>
    <property type="match status" value="1"/>
</dbReference>
<sequence>MGVAFSVLSHRGVIAVGGDDRVAFLQGLISNDTTKVAPGQAIWAALLTPQGRFLNDMFVADAGDVLLLETERERAPALAKKLSLYRLRSKVTVEDRSATMEVAVAYGPGADALLPLDGAPNGAVAFVDPRLPELGLRVLAPAGQAAALLTARGATAAPVEAYESLRLSLGVPDGSRDLPPEKALLMESGFDELHGVDWQKGCYMGQELTARTKYRGLVKKRLFPVRVEGPLPAPGAPIEHNGQEVGEIRSGTGDRALALLRLDAVRAPDGLVAGGTRIRPEVPRWMRLPEAAE</sequence>
<dbReference type="PIRSF" id="PIRSF006487">
    <property type="entry name" value="GcvT"/>
    <property type="match status" value="1"/>
</dbReference>
<dbReference type="OrthoDB" id="9796287at2"/>
<dbReference type="STRING" id="225324.SAMN02745126_06075"/>
<feature type="domain" description="GCVT N-terminal" evidence="2">
    <location>
        <begin position="8"/>
        <end position="114"/>
    </location>
</feature>
<evidence type="ECO:0000313" key="4">
    <source>
        <dbReference type="EMBL" id="SKA38651.1"/>
    </source>
</evidence>
<dbReference type="SUPFAM" id="SSF103025">
    <property type="entry name" value="Folate-binding domain"/>
    <property type="match status" value="1"/>
</dbReference>
<dbReference type="NCBIfam" id="TIGR03317">
    <property type="entry name" value="ygfZ_signature"/>
    <property type="match status" value="1"/>
</dbReference>
<name>A0A1T4TE90_9HYPH</name>
<dbReference type="Gene3D" id="3.30.1360.120">
    <property type="entry name" value="Probable tRNA modification gtpase trme, domain 1"/>
    <property type="match status" value="1"/>
</dbReference>
<dbReference type="InterPro" id="IPR006222">
    <property type="entry name" value="GCVT_N"/>
</dbReference>
<gene>
    <name evidence="4" type="ORF">SAMN02745126_06075</name>
</gene>
<evidence type="ECO:0000313" key="5">
    <source>
        <dbReference type="Proteomes" id="UP000190092"/>
    </source>
</evidence>
<evidence type="ECO:0000259" key="3">
    <source>
        <dbReference type="Pfam" id="PF25455"/>
    </source>
</evidence>
<feature type="domain" description="CAF17 C-terminal" evidence="3">
    <location>
        <begin position="219"/>
        <end position="287"/>
    </location>
</feature>
<keyword evidence="1" id="KW-0809">Transit peptide</keyword>
<dbReference type="InterPro" id="IPR057460">
    <property type="entry name" value="CAF17_C"/>
</dbReference>
<keyword evidence="5" id="KW-1185">Reference proteome</keyword>